<proteinExistence type="predicted"/>
<evidence type="ECO:0000313" key="2">
    <source>
        <dbReference type="Proteomes" id="UP001156669"/>
    </source>
</evidence>
<reference evidence="2" key="1">
    <citation type="journal article" date="2019" name="Int. J. Syst. Evol. Microbiol.">
        <title>The Global Catalogue of Microorganisms (GCM) 10K type strain sequencing project: providing services to taxonomists for standard genome sequencing and annotation.</title>
        <authorList>
            <consortium name="The Broad Institute Genomics Platform"/>
            <consortium name="The Broad Institute Genome Sequencing Center for Infectious Disease"/>
            <person name="Wu L."/>
            <person name="Ma J."/>
        </authorList>
    </citation>
    <scope>NUCLEOTIDE SEQUENCE [LARGE SCALE GENOMIC DNA]</scope>
    <source>
        <strain evidence="2">NBRC 110633</strain>
    </source>
</reference>
<organism evidence="1 2">
    <name type="scientific">Vibrio hyugaensis</name>
    <dbReference type="NCBI Taxonomy" id="1534743"/>
    <lineage>
        <taxon>Bacteria</taxon>
        <taxon>Pseudomonadati</taxon>
        <taxon>Pseudomonadota</taxon>
        <taxon>Gammaproteobacteria</taxon>
        <taxon>Vibrionales</taxon>
        <taxon>Vibrionaceae</taxon>
        <taxon>Vibrio</taxon>
    </lineage>
</organism>
<sequence>MYIDVNDIDIKIALCNTLDLSNLPRSIATLIIITTAANHISASIIDSNG</sequence>
<dbReference type="EMBL" id="BSOE01000058">
    <property type="protein sequence ID" value="GLR06535.1"/>
    <property type="molecule type" value="Genomic_DNA"/>
</dbReference>
<gene>
    <name evidence="1" type="ORF">GCM10007906_41230</name>
</gene>
<dbReference type="Proteomes" id="UP001156669">
    <property type="component" value="Unassembled WGS sequence"/>
</dbReference>
<protein>
    <submittedName>
        <fullName evidence="1">Uncharacterized protein</fullName>
    </submittedName>
</protein>
<keyword evidence="2" id="KW-1185">Reference proteome</keyword>
<comment type="caution">
    <text evidence="1">The sequence shown here is derived from an EMBL/GenBank/DDBJ whole genome shotgun (WGS) entry which is preliminary data.</text>
</comment>
<evidence type="ECO:0000313" key="1">
    <source>
        <dbReference type="EMBL" id="GLR06535.1"/>
    </source>
</evidence>
<accession>A0ABQ5Y6Q2</accession>
<name>A0ABQ5Y6Q2_9VIBR</name>